<dbReference type="Proteomes" id="UP000076722">
    <property type="component" value="Unassembled WGS sequence"/>
</dbReference>
<dbReference type="InterPro" id="IPR035992">
    <property type="entry name" value="Ricin_B-like_lectins"/>
</dbReference>
<dbReference type="SUPFAM" id="SSF50370">
    <property type="entry name" value="Ricin B-like lectins"/>
    <property type="match status" value="1"/>
</dbReference>
<sequence length="180" mass="18793">MLSRAIGLVALLVPTALATLAPGSYVVQNVNFPDWRISAGPGGGQPFGAEGGVVPTFLLPFPSAPVISNHIFTIDSTMTRIVNEASGQFCVVDLLTGGFGAQAGIGLILANSTTQVPPFVPLGNQAWQFIQASEGMVVLLEGTDLVWSQQAVGLGTQITLQPSNPADLRQQWTFIAHGPV</sequence>
<evidence type="ECO:0000256" key="1">
    <source>
        <dbReference type="SAM" id="SignalP"/>
    </source>
</evidence>
<evidence type="ECO:0000313" key="2">
    <source>
        <dbReference type="EMBL" id="KZS97184.1"/>
    </source>
</evidence>
<evidence type="ECO:0000313" key="3">
    <source>
        <dbReference type="Proteomes" id="UP000076722"/>
    </source>
</evidence>
<dbReference type="EMBL" id="KV419397">
    <property type="protein sequence ID" value="KZS97184.1"/>
    <property type="molecule type" value="Genomic_DNA"/>
</dbReference>
<accession>A0A164YS01</accession>
<keyword evidence="1" id="KW-0732">Signal</keyword>
<gene>
    <name evidence="2" type="ORF">SISNIDRAFT_449951</name>
</gene>
<organism evidence="2 3">
    <name type="scientific">Sistotremastrum niveocremeum HHB9708</name>
    <dbReference type="NCBI Taxonomy" id="1314777"/>
    <lineage>
        <taxon>Eukaryota</taxon>
        <taxon>Fungi</taxon>
        <taxon>Dikarya</taxon>
        <taxon>Basidiomycota</taxon>
        <taxon>Agaricomycotina</taxon>
        <taxon>Agaricomycetes</taxon>
        <taxon>Sistotremastrales</taxon>
        <taxon>Sistotremastraceae</taxon>
        <taxon>Sertulicium</taxon>
        <taxon>Sertulicium niveocremeum</taxon>
    </lineage>
</organism>
<reference evidence="2 3" key="1">
    <citation type="journal article" date="2016" name="Mol. Biol. Evol.">
        <title>Comparative Genomics of Early-Diverging Mushroom-Forming Fungi Provides Insights into the Origins of Lignocellulose Decay Capabilities.</title>
        <authorList>
            <person name="Nagy L.G."/>
            <person name="Riley R."/>
            <person name="Tritt A."/>
            <person name="Adam C."/>
            <person name="Daum C."/>
            <person name="Floudas D."/>
            <person name="Sun H."/>
            <person name="Yadav J.S."/>
            <person name="Pangilinan J."/>
            <person name="Larsson K.H."/>
            <person name="Matsuura K."/>
            <person name="Barry K."/>
            <person name="Labutti K."/>
            <person name="Kuo R."/>
            <person name="Ohm R.A."/>
            <person name="Bhattacharya S.S."/>
            <person name="Shirouzu T."/>
            <person name="Yoshinaga Y."/>
            <person name="Martin F.M."/>
            <person name="Grigoriev I.V."/>
            <person name="Hibbett D.S."/>
        </authorList>
    </citation>
    <scope>NUCLEOTIDE SEQUENCE [LARGE SCALE GENOMIC DNA]</scope>
    <source>
        <strain evidence="2 3">HHB9708</strain>
    </source>
</reference>
<protein>
    <recommendedName>
        <fullName evidence="4">Ricin B lectin domain-containing protein</fullName>
    </recommendedName>
</protein>
<feature type="signal peptide" evidence="1">
    <location>
        <begin position="1"/>
        <end position="18"/>
    </location>
</feature>
<proteinExistence type="predicted"/>
<keyword evidence="3" id="KW-1185">Reference proteome</keyword>
<dbReference type="OrthoDB" id="3004933at2759"/>
<evidence type="ECO:0008006" key="4">
    <source>
        <dbReference type="Google" id="ProtNLM"/>
    </source>
</evidence>
<feature type="chain" id="PRO_5007854718" description="Ricin B lectin domain-containing protein" evidence="1">
    <location>
        <begin position="19"/>
        <end position="180"/>
    </location>
</feature>
<dbReference type="AlphaFoldDB" id="A0A164YS01"/>
<name>A0A164YS01_9AGAM</name>